<reference evidence="1" key="1">
    <citation type="submission" date="2021-06" db="EMBL/GenBank/DDBJ databases">
        <authorList>
            <person name="Kallberg Y."/>
            <person name="Tangrot J."/>
            <person name="Rosling A."/>
        </authorList>
    </citation>
    <scope>NUCLEOTIDE SEQUENCE</scope>
    <source>
        <strain evidence="1">MA461A</strain>
    </source>
</reference>
<organism evidence="1 2">
    <name type="scientific">Racocetra persica</name>
    <dbReference type="NCBI Taxonomy" id="160502"/>
    <lineage>
        <taxon>Eukaryota</taxon>
        <taxon>Fungi</taxon>
        <taxon>Fungi incertae sedis</taxon>
        <taxon>Mucoromycota</taxon>
        <taxon>Glomeromycotina</taxon>
        <taxon>Glomeromycetes</taxon>
        <taxon>Diversisporales</taxon>
        <taxon>Gigasporaceae</taxon>
        <taxon>Racocetra</taxon>
    </lineage>
</organism>
<keyword evidence="2" id="KW-1185">Reference proteome</keyword>
<dbReference type="Proteomes" id="UP000789920">
    <property type="component" value="Unassembled WGS sequence"/>
</dbReference>
<accession>A0ACA9SD18</accession>
<gene>
    <name evidence="1" type="ORF">RPERSI_LOCUS29185</name>
</gene>
<name>A0ACA9SD18_9GLOM</name>
<comment type="caution">
    <text evidence="1">The sequence shown here is derived from an EMBL/GenBank/DDBJ whole genome shotgun (WGS) entry which is preliminary data.</text>
</comment>
<sequence length="178" mass="20652">NTNFLEYEFKKKEKIGSGSFGTVYKSFSQKLNKDVALKMFREYISKENENPKEEIIDEIKIMSERELVHVNIIQLFGITQDPDTKDYGLVLQYANQGTLRAYLETHFSKLEWPDKFRMAREIASGINYLHSKKIVHRDLHDKNVLVHNDSLIVADFGLSKLSDNTSKTHIHPNGFPAY</sequence>
<feature type="non-terminal residue" evidence="1">
    <location>
        <position position="1"/>
    </location>
</feature>
<proteinExistence type="predicted"/>
<dbReference type="EMBL" id="CAJVQC010108978">
    <property type="protein sequence ID" value="CAG8834386.1"/>
    <property type="molecule type" value="Genomic_DNA"/>
</dbReference>
<feature type="non-terminal residue" evidence="1">
    <location>
        <position position="178"/>
    </location>
</feature>
<evidence type="ECO:0000313" key="2">
    <source>
        <dbReference type="Proteomes" id="UP000789920"/>
    </source>
</evidence>
<evidence type="ECO:0000313" key="1">
    <source>
        <dbReference type="EMBL" id="CAG8834386.1"/>
    </source>
</evidence>
<protein>
    <submittedName>
        <fullName evidence="1">22453_t:CDS:1</fullName>
    </submittedName>
</protein>